<dbReference type="InterPro" id="IPR000182">
    <property type="entry name" value="GNAT_dom"/>
</dbReference>
<dbReference type="PANTHER" id="PTHR43415">
    <property type="entry name" value="SPERMIDINE N(1)-ACETYLTRANSFERASE"/>
    <property type="match status" value="1"/>
</dbReference>
<name>B8I7B5_RUMCH</name>
<protein>
    <submittedName>
        <fullName evidence="2">GCN5-related N-acetyltransferase</fullName>
    </submittedName>
</protein>
<dbReference type="PROSITE" id="PS51186">
    <property type="entry name" value="GNAT"/>
    <property type="match status" value="1"/>
</dbReference>
<keyword evidence="2" id="KW-0808">Transferase</keyword>
<feature type="domain" description="N-acetyltransferase" evidence="1">
    <location>
        <begin position="3"/>
        <end position="167"/>
    </location>
</feature>
<dbReference type="Gene3D" id="3.40.630.30">
    <property type="match status" value="1"/>
</dbReference>
<evidence type="ECO:0000313" key="2">
    <source>
        <dbReference type="EMBL" id="ACL75039.1"/>
    </source>
</evidence>
<dbReference type="GO" id="GO:0016747">
    <property type="term" value="F:acyltransferase activity, transferring groups other than amino-acyl groups"/>
    <property type="evidence" value="ECO:0007669"/>
    <property type="project" value="InterPro"/>
</dbReference>
<keyword evidence="3" id="KW-1185">Reference proteome</keyword>
<dbReference type="STRING" id="394503.Ccel_0659"/>
<dbReference type="EMBL" id="CP001348">
    <property type="protein sequence ID" value="ACL75039.1"/>
    <property type="molecule type" value="Genomic_DNA"/>
</dbReference>
<dbReference type="RefSeq" id="WP_015924208.1">
    <property type="nucleotide sequence ID" value="NC_011898.1"/>
</dbReference>
<dbReference type="KEGG" id="cce:Ccel_0659"/>
<organism evidence="2 3">
    <name type="scientific">Ruminiclostridium cellulolyticum (strain ATCC 35319 / DSM 5812 / JCM 6584 / H10)</name>
    <name type="common">Clostridium cellulolyticum</name>
    <dbReference type="NCBI Taxonomy" id="394503"/>
    <lineage>
        <taxon>Bacteria</taxon>
        <taxon>Bacillati</taxon>
        <taxon>Bacillota</taxon>
        <taxon>Clostridia</taxon>
        <taxon>Eubacteriales</taxon>
        <taxon>Oscillospiraceae</taxon>
        <taxon>Ruminiclostridium</taxon>
    </lineage>
</organism>
<dbReference type="PANTHER" id="PTHR43415:SF3">
    <property type="entry name" value="GNAT-FAMILY ACETYLTRANSFERASE"/>
    <property type="match status" value="1"/>
</dbReference>
<dbReference type="AlphaFoldDB" id="B8I7B5"/>
<dbReference type="Proteomes" id="UP000001349">
    <property type="component" value="Chromosome"/>
</dbReference>
<dbReference type="SUPFAM" id="SSF55729">
    <property type="entry name" value="Acyl-CoA N-acyltransferases (Nat)"/>
    <property type="match status" value="1"/>
</dbReference>
<evidence type="ECO:0000259" key="1">
    <source>
        <dbReference type="PROSITE" id="PS51186"/>
    </source>
</evidence>
<dbReference type="CDD" id="cd04301">
    <property type="entry name" value="NAT_SF"/>
    <property type="match status" value="1"/>
</dbReference>
<dbReference type="HOGENOM" id="CLU_013985_19_8_9"/>
<dbReference type="InterPro" id="IPR016181">
    <property type="entry name" value="Acyl_CoA_acyltransferase"/>
</dbReference>
<dbReference type="eggNOG" id="COG1670">
    <property type="taxonomic scope" value="Bacteria"/>
</dbReference>
<reference evidence="2 3" key="1">
    <citation type="submission" date="2009-01" db="EMBL/GenBank/DDBJ databases">
        <title>Complete sequence of Clostridium cellulolyticum H10.</title>
        <authorList>
            <consortium name="US DOE Joint Genome Institute"/>
            <person name="Lucas S."/>
            <person name="Copeland A."/>
            <person name="Lapidus A."/>
            <person name="Glavina del Rio T."/>
            <person name="Dalin E."/>
            <person name="Tice H."/>
            <person name="Bruce D."/>
            <person name="Goodwin L."/>
            <person name="Pitluck S."/>
            <person name="Chertkov O."/>
            <person name="Saunders E."/>
            <person name="Brettin T."/>
            <person name="Detter J.C."/>
            <person name="Han C."/>
            <person name="Larimer F."/>
            <person name="Land M."/>
            <person name="Hauser L."/>
            <person name="Kyrpides N."/>
            <person name="Ivanova N."/>
            <person name="Zhou J."/>
            <person name="Richardson P."/>
        </authorList>
    </citation>
    <scope>NUCLEOTIDE SEQUENCE [LARGE SCALE GENOMIC DNA]</scope>
    <source>
        <strain evidence="3">ATCC 35319 / DSM 5812 / JCM 6584 / H10</strain>
    </source>
</reference>
<accession>B8I7B5</accession>
<gene>
    <name evidence="2" type="ordered locus">Ccel_0659</name>
</gene>
<evidence type="ECO:0000313" key="3">
    <source>
        <dbReference type="Proteomes" id="UP000001349"/>
    </source>
</evidence>
<dbReference type="OrthoDB" id="948250at2"/>
<dbReference type="Pfam" id="PF00583">
    <property type="entry name" value="Acetyltransf_1"/>
    <property type="match status" value="1"/>
</dbReference>
<sequence>MNYTIRPIRVEDAADMNEMYIMDGVRENILGLFSARIDQTEEFIKTAGSNQHHLVAETNENGVKKVVGSVALIVSQNPRTSHTASLGIMVHKDYQGKGIGTALLKKILDLADNWLMLIRLELNVFVENERAVNLYKSLGFQIEGTKKYMAVKNGKYADEYLMARYNLTDKLS</sequence>
<proteinExistence type="predicted"/>